<comment type="caution">
    <text evidence="1">The sequence shown here is derived from an EMBL/GenBank/DDBJ whole genome shotgun (WGS) entry which is preliminary data.</text>
</comment>
<dbReference type="PROSITE" id="PS51257">
    <property type="entry name" value="PROKAR_LIPOPROTEIN"/>
    <property type="match status" value="1"/>
</dbReference>
<organism evidence="1 2">
    <name type="scientific">Hymenochirus boettgeri</name>
    <name type="common">Congo dwarf clawed frog</name>
    <dbReference type="NCBI Taxonomy" id="247094"/>
    <lineage>
        <taxon>Eukaryota</taxon>
        <taxon>Metazoa</taxon>
        <taxon>Chordata</taxon>
        <taxon>Craniata</taxon>
        <taxon>Vertebrata</taxon>
        <taxon>Euteleostomi</taxon>
        <taxon>Amphibia</taxon>
        <taxon>Batrachia</taxon>
        <taxon>Anura</taxon>
        <taxon>Pipoidea</taxon>
        <taxon>Pipidae</taxon>
        <taxon>Pipinae</taxon>
        <taxon>Hymenochirus</taxon>
    </lineage>
</organism>
<gene>
    <name evidence="1" type="ORF">GDO86_020533</name>
</gene>
<dbReference type="AlphaFoldDB" id="A0A8T2II87"/>
<keyword evidence="2" id="KW-1185">Reference proteome</keyword>
<evidence type="ECO:0000313" key="2">
    <source>
        <dbReference type="Proteomes" id="UP000812440"/>
    </source>
</evidence>
<protein>
    <submittedName>
        <fullName evidence="1">Uncharacterized protein</fullName>
    </submittedName>
</protein>
<dbReference type="Proteomes" id="UP000812440">
    <property type="component" value="Unassembled WGS sequence"/>
</dbReference>
<sequence length="84" mass="9319">MSIRSRNEYLPSLPPKALSGQALGSSCRRIFMPVFSAPFLKGSSLLLKMKELAHAQRSWFGQLQSFVCCDILHDHDALLLSGRG</sequence>
<dbReference type="EMBL" id="JAACNH010000922">
    <property type="protein sequence ID" value="KAG8430478.1"/>
    <property type="molecule type" value="Genomic_DNA"/>
</dbReference>
<accession>A0A8T2II87</accession>
<proteinExistence type="predicted"/>
<reference evidence="1" key="1">
    <citation type="thesis" date="2020" institute="ProQuest LLC" country="789 East Eisenhower Parkway, Ann Arbor, MI, USA">
        <title>Comparative Genomics and Chromosome Evolution.</title>
        <authorList>
            <person name="Mudd A.B."/>
        </authorList>
    </citation>
    <scope>NUCLEOTIDE SEQUENCE</scope>
    <source>
        <strain evidence="1">Female2</strain>
        <tissue evidence="1">Blood</tissue>
    </source>
</reference>
<evidence type="ECO:0000313" key="1">
    <source>
        <dbReference type="EMBL" id="KAG8430478.1"/>
    </source>
</evidence>
<name>A0A8T2II87_9PIPI</name>